<protein>
    <submittedName>
        <fullName evidence="1">Uncharacterized protein</fullName>
    </submittedName>
</protein>
<reference evidence="1" key="2">
    <citation type="journal article" date="2022" name="Elife">
        <title>Obligate sexual reproduction of a homothallic fungus closely related to the Cryptococcus pathogenic species complex.</title>
        <authorList>
            <person name="Passer A.R."/>
            <person name="Clancey S.A."/>
            <person name="Shea T."/>
            <person name="David-Palma M."/>
            <person name="Averette A.F."/>
            <person name="Boekhout T."/>
            <person name="Porcel B.M."/>
            <person name="Nowrousian M."/>
            <person name="Cuomo C.A."/>
            <person name="Sun S."/>
            <person name="Heitman J."/>
            <person name="Coelho M.A."/>
        </authorList>
    </citation>
    <scope>NUCLEOTIDE SEQUENCE</scope>
    <source>
        <strain evidence="1">CBS 7841</strain>
    </source>
</reference>
<dbReference type="AlphaFoldDB" id="A0A1E3I9S2"/>
<dbReference type="RefSeq" id="XP_066071253.1">
    <property type="nucleotide sequence ID" value="XM_066215156.1"/>
</dbReference>
<proteinExistence type="predicted"/>
<keyword evidence="2" id="KW-1185">Reference proteome</keyword>
<reference evidence="1" key="3">
    <citation type="submission" date="2024-01" db="EMBL/GenBank/DDBJ databases">
        <authorList>
            <person name="Coelho M.A."/>
            <person name="David-Palma M."/>
            <person name="Shea T."/>
            <person name="Sun S."/>
            <person name="Cuomo C.A."/>
            <person name="Heitman J."/>
        </authorList>
    </citation>
    <scope>NUCLEOTIDE SEQUENCE</scope>
    <source>
        <strain evidence="1">CBS 7841</strain>
    </source>
</reference>
<dbReference type="OrthoDB" id="2558413at2759"/>
<gene>
    <name evidence="1" type="ORF">L203_105792</name>
</gene>
<evidence type="ECO:0000313" key="1">
    <source>
        <dbReference type="EMBL" id="WVN90553.1"/>
    </source>
</evidence>
<dbReference type="KEGG" id="cdep:91090001"/>
<evidence type="ECO:0000313" key="2">
    <source>
        <dbReference type="Proteomes" id="UP000094043"/>
    </source>
</evidence>
<dbReference type="Proteomes" id="UP000094043">
    <property type="component" value="Chromosome 7"/>
</dbReference>
<accession>A0A1E3I9S2</accession>
<dbReference type="VEuPathDB" id="FungiDB:L203_04930"/>
<organism evidence="1 2">
    <name type="scientific">Cryptococcus depauperatus CBS 7841</name>
    <dbReference type="NCBI Taxonomy" id="1295531"/>
    <lineage>
        <taxon>Eukaryota</taxon>
        <taxon>Fungi</taxon>
        <taxon>Dikarya</taxon>
        <taxon>Basidiomycota</taxon>
        <taxon>Agaricomycotina</taxon>
        <taxon>Tremellomycetes</taxon>
        <taxon>Tremellales</taxon>
        <taxon>Cryptococcaceae</taxon>
        <taxon>Cryptococcus</taxon>
    </lineage>
</organism>
<reference evidence="1" key="1">
    <citation type="submission" date="2016-06" db="EMBL/GenBank/DDBJ databases">
        <authorList>
            <person name="Cuomo C."/>
            <person name="Litvintseva A."/>
            <person name="Heitman J."/>
            <person name="Chen Y."/>
            <person name="Sun S."/>
            <person name="Springer D."/>
            <person name="Dromer F."/>
            <person name="Young S."/>
            <person name="Zeng Q."/>
            <person name="Chapman S."/>
            <person name="Gujja S."/>
            <person name="Saif S."/>
            <person name="Birren B."/>
        </authorList>
    </citation>
    <scope>NUCLEOTIDE SEQUENCE</scope>
    <source>
        <strain evidence="1">CBS 7841</strain>
    </source>
</reference>
<dbReference type="EMBL" id="CP143790">
    <property type="protein sequence ID" value="WVN90553.1"/>
    <property type="molecule type" value="Genomic_DNA"/>
</dbReference>
<dbReference type="GeneID" id="91090001"/>
<sequence length="81" mass="8406">MTCSGNPADCSFCGNSNVDCAKSEVQGCTTNPSDCGICQGRGCVALQCTGNTDTCPACKNTHSSCRKIQATEGVERARPRV</sequence>
<name>A0A1E3I9S2_9TREE</name>